<dbReference type="AlphaFoldDB" id="A0A6N7ZG39"/>
<name>A0A6N7ZG39_9MICO</name>
<dbReference type="EMBL" id="WMKA01000008">
    <property type="protein sequence ID" value="MTG88427.1"/>
    <property type="molecule type" value="Genomic_DNA"/>
</dbReference>
<reference evidence="3 4" key="1">
    <citation type="submission" date="2019-11" db="EMBL/GenBank/DDBJ databases">
        <title>Cellulosimicrobium composti sp. nov. isolated from a compost.</title>
        <authorList>
            <person name="Yang Y."/>
        </authorList>
    </citation>
    <scope>NUCLEOTIDE SEQUENCE [LARGE SCALE GENOMIC DNA]</scope>
    <source>
        <strain evidence="3 4">BIT-GX5</strain>
    </source>
</reference>
<evidence type="ECO:0000313" key="4">
    <source>
        <dbReference type="Proteomes" id="UP000440668"/>
    </source>
</evidence>
<dbReference type="GO" id="GO:0016757">
    <property type="term" value="F:glycosyltransferase activity"/>
    <property type="evidence" value="ECO:0007669"/>
    <property type="project" value="InterPro"/>
</dbReference>
<organism evidence="3 4">
    <name type="scientific">Cellulosimicrobium composti</name>
    <dbReference type="NCBI Taxonomy" id="2672572"/>
    <lineage>
        <taxon>Bacteria</taxon>
        <taxon>Bacillati</taxon>
        <taxon>Actinomycetota</taxon>
        <taxon>Actinomycetes</taxon>
        <taxon>Micrococcales</taxon>
        <taxon>Promicromonosporaceae</taxon>
        <taxon>Cellulosimicrobium</taxon>
    </lineage>
</organism>
<evidence type="ECO:0000313" key="3">
    <source>
        <dbReference type="EMBL" id="MTG88427.1"/>
    </source>
</evidence>
<comment type="caution">
    <text evidence="3">The sequence shown here is derived from an EMBL/GenBank/DDBJ whole genome shotgun (WGS) entry which is preliminary data.</text>
</comment>
<dbReference type="PANTHER" id="PTHR12526">
    <property type="entry name" value="GLYCOSYLTRANSFERASE"/>
    <property type="match status" value="1"/>
</dbReference>
<protein>
    <submittedName>
        <fullName evidence="3">Glycosyltransferase</fullName>
    </submittedName>
</protein>
<dbReference type="InterPro" id="IPR001296">
    <property type="entry name" value="Glyco_trans_1"/>
</dbReference>
<sequence length="416" mass="45432">MTRSRLVLLTNEYPFARGDAAFLETEVPHLASAFDDVVVFNYPQPGDEELVAMPPGVRYGGSVKGGSRRRALGHLAVPSVASRLLGMLVREWRAGRLRGRWRTETMAALASIKRGRDARLRAALREPGWRTTVYAYWAAGAGLAVAGLPRSSGPVALRLHRYDLYEEEQRSGQPLRASLMNRADVVLAISEHGRDYLLEHYPEHVDSSWIELSRLGTADHGVQPQRVAGGPLVVVSCSSLTPVKRTTLILDAVHALSRSRPVRWVHLGGGPLEHDLRERASAVADAGLEVELRGQMSHDEVIDFFRSTSVDVFVNASASEGVPVSIMEALSFDVPVVATDVGGTGEIVGEAHASGILVAADVEPSELAASIERAFLERERFAPRETWRRLSDADENGRRTAQVVAHLTPRRKGQAT</sequence>
<keyword evidence="1 3" id="KW-0808">Transferase</keyword>
<proteinExistence type="predicted"/>
<dbReference type="SUPFAM" id="SSF53756">
    <property type="entry name" value="UDP-Glycosyltransferase/glycogen phosphorylase"/>
    <property type="match status" value="1"/>
</dbReference>
<evidence type="ECO:0000256" key="1">
    <source>
        <dbReference type="ARBA" id="ARBA00022679"/>
    </source>
</evidence>
<accession>A0A6N7ZG39</accession>
<dbReference type="Pfam" id="PF00534">
    <property type="entry name" value="Glycos_transf_1"/>
    <property type="match status" value="1"/>
</dbReference>
<gene>
    <name evidence="3" type="ORF">GJV82_05615</name>
</gene>
<evidence type="ECO:0000259" key="2">
    <source>
        <dbReference type="Pfam" id="PF00534"/>
    </source>
</evidence>
<dbReference type="Gene3D" id="3.40.50.2000">
    <property type="entry name" value="Glycogen Phosphorylase B"/>
    <property type="match status" value="2"/>
</dbReference>
<dbReference type="Proteomes" id="UP000440668">
    <property type="component" value="Unassembled WGS sequence"/>
</dbReference>
<feature type="domain" description="Glycosyl transferase family 1" evidence="2">
    <location>
        <begin position="227"/>
        <end position="379"/>
    </location>
</feature>
<dbReference type="RefSeq" id="WP_155098538.1">
    <property type="nucleotide sequence ID" value="NZ_WMKA01000008.1"/>
</dbReference>